<dbReference type="GO" id="GO:0060047">
    <property type="term" value="P:heart contraction"/>
    <property type="evidence" value="ECO:0007669"/>
    <property type="project" value="TreeGrafter"/>
</dbReference>
<feature type="region of interest" description="Disordered" evidence="10">
    <location>
        <begin position="1"/>
        <end position="25"/>
    </location>
</feature>
<keyword evidence="5 11" id="KW-1133">Transmembrane helix</keyword>
<keyword evidence="14" id="KW-1185">Reference proteome</keyword>
<keyword evidence="3" id="KW-0597">Phosphoprotein</keyword>
<keyword evidence="7" id="KW-1015">Disulfide bond</keyword>
<evidence type="ECO:0000256" key="4">
    <source>
        <dbReference type="ARBA" id="ARBA00022692"/>
    </source>
</evidence>
<evidence type="ECO:0000256" key="7">
    <source>
        <dbReference type="ARBA" id="ARBA00023157"/>
    </source>
</evidence>
<evidence type="ECO:0000256" key="2">
    <source>
        <dbReference type="ARBA" id="ARBA00016711"/>
    </source>
</evidence>
<dbReference type="PANTHER" id="PTHR14106">
    <property type="entry name" value="TRIADIN"/>
    <property type="match status" value="1"/>
</dbReference>
<keyword evidence="6 11" id="KW-0472">Membrane</keyword>
<evidence type="ECO:0000313" key="14">
    <source>
        <dbReference type="Proteomes" id="UP000824782"/>
    </source>
</evidence>
<dbReference type="GO" id="GO:0005886">
    <property type="term" value="C:plasma membrane"/>
    <property type="evidence" value="ECO:0007669"/>
    <property type="project" value="TreeGrafter"/>
</dbReference>
<feature type="domain" description="Aspartyl beta-hydroxylase/Triadin" evidence="12">
    <location>
        <begin position="46"/>
        <end position="76"/>
    </location>
</feature>
<name>A0AAV7CCB2_ENGPU</name>
<evidence type="ECO:0000256" key="9">
    <source>
        <dbReference type="ARBA" id="ARBA00046074"/>
    </source>
</evidence>
<evidence type="ECO:0000256" key="8">
    <source>
        <dbReference type="ARBA" id="ARBA00023180"/>
    </source>
</evidence>
<dbReference type="GO" id="GO:0010880">
    <property type="term" value="P:regulation of release of sequestered calcium ion into cytosol by sarcoplasmic reticulum"/>
    <property type="evidence" value="ECO:0007669"/>
    <property type="project" value="TreeGrafter"/>
</dbReference>
<accession>A0AAV7CCB2</accession>
<dbReference type="EMBL" id="WNYA01000003">
    <property type="protein sequence ID" value="KAG8582610.1"/>
    <property type="molecule type" value="Genomic_DNA"/>
</dbReference>
<dbReference type="Proteomes" id="UP000824782">
    <property type="component" value="Unassembled WGS sequence"/>
</dbReference>
<protein>
    <recommendedName>
        <fullName evidence="2">Triadin</fullName>
    </recommendedName>
</protein>
<feature type="transmembrane region" description="Helical" evidence="11">
    <location>
        <begin position="48"/>
        <end position="71"/>
    </location>
</feature>
<sequence>MTESTAEGRSSTTTTTVIDGKNGSVHKPPLKMTKSVSQDLKTTFSSPAAWILVVALIVTWSAVAIVIFDLVDYKNFADTYSQYCDDPCLPPGGPISKLRNDPVRIIHEAVDDTYDWMHAIFSTVSGFISFDDERKGLAEPPVKKIGGIQPATRKVVYIDREEKLEKLQVKATPRCKKSSI</sequence>
<dbReference type="GO" id="GO:0014701">
    <property type="term" value="C:junctional sarcoplasmic reticulum membrane"/>
    <property type="evidence" value="ECO:0007669"/>
    <property type="project" value="TreeGrafter"/>
</dbReference>
<dbReference type="Pfam" id="PF05279">
    <property type="entry name" value="Asp-B-Hydro_N"/>
    <property type="match status" value="1"/>
</dbReference>
<reference evidence="13" key="1">
    <citation type="thesis" date="2020" institute="ProQuest LLC" country="789 East Eisenhower Parkway, Ann Arbor, MI, USA">
        <title>Comparative Genomics and Chromosome Evolution.</title>
        <authorList>
            <person name="Mudd A.B."/>
        </authorList>
    </citation>
    <scope>NUCLEOTIDE SEQUENCE</scope>
    <source>
        <strain evidence="13">237g6f4</strain>
        <tissue evidence="13">Blood</tissue>
    </source>
</reference>
<comment type="caution">
    <text evidence="13">The sequence shown here is derived from an EMBL/GenBank/DDBJ whole genome shotgun (WGS) entry which is preliminary data.</text>
</comment>
<gene>
    <name evidence="13" type="ORF">GDO81_008135</name>
</gene>
<dbReference type="PANTHER" id="PTHR14106:SF0">
    <property type="entry name" value="TRIADIN"/>
    <property type="match status" value="1"/>
</dbReference>
<evidence type="ECO:0000259" key="12">
    <source>
        <dbReference type="Pfam" id="PF05279"/>
    </source>
</evidence>
<feature type="compositionally biased region" description="Low complexity" evidence="10">
    <location>
        <begin position="1"/>
        <end position="16"/>
    </location>
</feature>
<comment type="subcellular location">
    <subcellularLocation>
        <location evidence="1">Sarcoplasmic reticulum membrane</location>
        <topology evidence="1">Single-pass type II membrane protein</topology>
    </subcellularLocation>
</comment>
<proteinExistence type="predicted"/>
<evidence type="ECO:0000256" key="3">
    <source>
        <dbReference type="ARBA" id="ARBA00022553"/>
    </source>
</evidence>
<evidence type="ECO:0000256" key="1">
    <source>
        <dbReference type="ARBA" id="ARBA00004157"/>
    </source>
</evidence>
<evidence type="ECO:0000256" key="11">
    <source>
        <dbReference type="SAM" id="Phobius"/>
    </source>
</evidence>
<evidence type="ECO:0000256" key="6">
    <source>
        <dbReference type="ARBA" id="ARBA00023136"/>
    </source>
</evidence>
<dbReference type="GO" id="GO:0005102">
    <property type="term" value="F:signaling receptor binding"/>
    <property type="evidence" value="ECO:0007669"/>
    <property type="project" value="InterPro"/>
</dbReference>
<evidence type="ECO:0000313" key="13">
    <source>
        <dbReference type="EMBL" id="KAG8582610.1"/>
    </source>
</evidence>
<keyword evidence="4 11" id="KW-0812">Transmembrane</keyword>
<dbReference type="InterPro" id="IPR010798">
    <property type="entry name" value="Triadin"/>
</dbReference>
<keyword evidence="8" id="KW-0325">Glycoprotein</keyword>
<dbReference type="InterPro" id="IPR007943">
    <property type="entry name" value="Asp-B-hydro/Triadin_dom"/>
</dbReference>
<evidence type="ECO:0000256" key="10">
    <source>
        <dbReference type="SAM" id="MobiDB-lite"/>
    </source>
</evidence>
<evidence type="ECO:0000256" key="5">
    <source>
        <dbReference type="ARBA" id="ARBA00022989"/>
    </source>
</evidence>
<dbReference type="AlphaFoldDB" id="A0AAV7CCB2"/>
<organism evidence="13 14">
    <name type="scientific">Engystomops pustulosus</name>
    <name type="common">Tungara frog</name>
    <name type="synonym">Physalaemus pustulosus</name>
    <dbReference type="NCBI Taxonomy" id="76066"/>
    <lineage>
        <taxon>Eukaryota</taxon>
        <taxon>Metazoa</taxon>
        <taxon>Chordata</taxon>
        <taxon>Craniata</taxon>
        <taxon>Vertebrata</taxon>
        <taxon>Euteleostomi</taxon>
        <taxon>Amphibia</taxon>
        <taxon>Batrachia</taxon>
        <taxon>Anura</taxon>
        <taxon>Neobatrachia</taxon>
        <taxon>Hyloidea</taxon>
        <taxon>Leptodactylidae</taxon>
        <taxon>Leiuperinae</taxon>
        <taxon>Engystomops</taxon>
    </lineage>
</organism>
<dbReference type="GO" id="GO:0086036">
    <property type="term" value="P:regulation of cardiac muscle cell membrane potential"/>
    <property type="evidence" value="ECO:0007669"/>
    <property type="project" value="TreeGrafter"/>
</dbReference>
<comment type="function">
    <text evidence="9">Contributes to the regulation of lumenal Ca2+ release via the sarcoplasmic reticulum calcium release channels RYR1 and RYR2, a key step in triggering skeletal and heart muscle contraction. Required for normal organization of the triad junction, where T-tubules and the sarcoplasmic reticulum terminal cisternae are in close contact. Required for normal skeletal muscle strength. Plays a role in excitation-contraction coupling in the heart and in regulating the rate of heart beats.</text>
</comment>